<evidence type="ECO:0000313" key="4">
    <source>
        <dbReference type="Proteomes" id="UP000494182"/>
    </source>
</evidence>
<dbReference type="Pfam" id="PF03969">
    <property type="entry name" value="AFG1_ATPase"/>
    <property type="match status" value="1"/>
</dbReference>
<protein>
    <submittedName>
        <fullName evidence="3">ATPase</fullName>
    </submittedName>
</protein>
<sequence length="383" mass="44355">MTKAGGDSRPPSFFPVYPMNVTEYYTRELTTRGYQSDPAQRAAVDRLQQCFDEWVEYKARRSNAFKKLINHPDLPRGVYMWGGVGRGKSFLMDSFYAVVPVQRKTRLHFHEFMREVHRELEELKGQADPLDELARRIAKRYRLICFDEFHVSDIADAMILYRLLDRLFNNGVQFVMTSNYDPDDLYPDGLHRDRMLPAIALIKSRLDVLNVDAGVDYRQRTLAQVKMYHTPLGADADRELRHAFQKLAAVPDESPLLHIEKRELKALRKADGVVWFDFATLCGGPRSQNDYLELASRFHAIVLSEVPQMSPRMASEARRFTWLIDVLYDHKVKLLMSAAVPAEQLYIEGPMANEFARTVSRIVEMQSKEYIETPRRIVDTSLT</sequence>
<dbReference type="InterPro" id="IPR005654">
    <property type="entry name" value="ATPase_AFG1-like"/>
</dbReference>
<gene>
    <name evidence="3" type="ORF">BCO71171_04093</name>
</gene>
<dbReference type="PANTHER" id="PTHR12169:SF6">
    <property type="entry name" value="AFG1-LIKE ATPASE"/>
    <property type="match status" value="1"/>
</dbReference>
<dbReference type="SUPFAM" id="SSF52540">
    <property type="entry name" value="P-loop containing nucleoside triphosphate hydrolases"/>
    <property type="match status" value="1"/>
</dbReference>
<dbReference type="GO" id="GO:0016887">
    <property type="term" value="F:ATP hydrolysis activity"/>
    <property type="evidence" value="ECO:0007669"/>
    <property type="project" value="InterPro"/>
</dbReference>
<dbReference type="NCBIfam" id="NF040713">
    <property type="entry name" value="ZapE"/>
    <property type="match status" value="1"/>
</dbReference>
<name>A0A6P2ZP15_9BURK</name>
<dbReference type="EMBL" id="CABVQT010000010">
    <property type="protein sequence ID" value="VWD33256.1"/>
    <property type="molecule type" value="Genomic_DNA"/>
</dbReference>
<proteinExistence type="predicted"/>
<dbReference type="InterPro" id="IPR027417">
    <property type="entry name" value="P-loop_NTPase"/>
</dbReference>
<dbReference type="CDD" id="cd00267">
    <property type="entry name" value="ABC_ATPase"/>
    <property type="match status" value="1"/>
</dbReference>
<dbReference type="PANTHER" id="PTHR12169">
    <property type="entry name" value="ATPASE N2B"/>
    <property type="match status" value="1"/>
</dbReference>
<keyword evidence="2" id="KW-0067">ATP-binding</keyword>
<reference evidence="3 4" key="1">
    <citation type="submission" date="2019-09" db="EMBL/GenBank/DDBJ databases">
        <authorList>
            <person name="Depoorter E."/>
        </authorList>
    </citation>
    <scope>NUCLEOTIDE SEQUENCE [LARGE SCALE GENOMIC DNA]</scope>
    <source>
        <strain evidence="3">R-71171</strain>
    </source>
</reference>
<accession>A0A6P2ZP15</accession>
<evidence type="ECO:0000313" key="3">
    <source>
        <dbReference type="EMBL" id="VWD33256.1"/>
    </source>
</evidence>
<keyword evidence="1" id="KW-0547">Nucleotide-binding</keyword>
<dbReference type="AlphaFoldDB" id="A0A6P2ZP15"/>
<evidence type="ECO:0000256" key="1">
    <source>
        <dbReference type="ARBA" id="ARBA00022741"/>
    </source>
</evidence>
<organism evidence="3 4">
    <name type="scientific">Burkholderia contaminans</name>
    <dbReference type="NCBI Taxonomy" id="488447"/>
    <lineage>
        <taxon>Bacteria</taxon>
        <taxon>Pseudomonadati</taxon>
        <taxon>Pseudomonadota</taxon>
        <taxon>Betaproteobacteria</taxon>
        <taxon>Burkholderiales</taxon>
        <taxon>Burkholderiaceae</taxon>
        <taxon>Burkholderia</taxon>
        <taxon>Burkholderia cepacia complex</taxon>
    </lineage>
</organism>
<dbReference type="GO" id="GO:0005524">
    <property type="term" value="F:ATP binding"/>
    <property type="evidence" value="ECO:0007669"/>
    <property type="project" value="UniProtKB-KW"/>
</dbReference>
<evidence type="ECO:0000256" key="2">
    <source>
        <dbReference type="ARBA" id="ARBA00022840"/>
    </source>
</evidence>
<dbReference type="GO" id="GO:0005737">
    <property type="term" value="C:cytoplasm"/>
    <property type="evidence" value="ECO:0007669"/>
    <property type="project" value="TreeGrafter"/>
</dbReference>
<dbReference type="Proteomes" id="UP000494182">
    <property type="component" value="Unassembled WGS sequence"/>
</dbReference>
<dbReference type="Gene3D" id="3.40.50.300">
    <property type="entry name" value="P-loop containing nucleotide triphosphate hydrolases"/>
    <property type="match status" value="1"/>
</dbReference>